<keyword evidence="3" id="KW-1185">Reference proteome</keyword>
<dbReference type="EMBL" id="APQI01000004">
    <property type="protein sequence ID" value="ENV98699.1"/>
    <property type="molecule type" value="Genomic_DNA"/>
</dbReference>
<dbReference type="Proteomes" id="UP000013024">
    <property type="component" value="Unassembled WGS sequence"/>
</dbReference>
<gene>
    <name evidence="2" type="ORF">F936_01782</name>
</gene>
<dbReference type="SUPFAM" id="SSF53955">
    <property type="entry name" value="Lysozyme-like"/>
    <property type="match status" value="1"/>
</dbReference>
<evidence type="ECO:0000259" key="1">
    <source>
        <dbReference type="Pfam" id="PF05838"/>
    </source>
</evidence>
<sequence>MNIKQYLDELIKHEGGYVNNPAGRGGANKYSITEAVACANGFKGNMCDLPSDVAKDINKK</sequence>
<evidence type="ECO:0000313" key="2">
    <source>
        <dbReference type="EMBL" id="ENV98699.1"/>
    </source>
</evidence>
<reference evidence="2 3" key="1">
    <citation type="submission" date="2013-02" db="EMBL/GenBank/DDBJ databases">
        <title>The Genome Sequence of Acinetobacter calcoaceticus CIP 81.8.</title>
        <authorList>
            <consortium name="The Broad Institute Genome Sequencing Platform"/>
            <consortium name="The Broad Institute Genome Sequencing Center for Infectious Disease"/>
            <person name="Cerqueira G."/>
            <person name="Feldgarden M."/>
            <person name="Courvalin P."/>
            <person name="Perichon B."/>
            <person name="Grillot-Courvalin C."/>
            <person name="Clermont D."/>
            <person name="Rocha E."/>
            <person name="Yoon E.-J."/>
            <person name="Nemec A."/>
            <person name="Walker B."/>
            <person name="Young S.K."/>
            <person name="Zeng Q."/>
            <person name="Gargeya S."/>
            <person name="Fitzgerald M."/>
            <person name="Haas B."/>
            <person name="Abouelleil A."/>
            <person name="Alvarado L."/>
            <person name="Arachchi H.M."/>
            <person name="Berlin A.M."/>
            <person name="Chapman S.B."/>
            <person name="Dewar J."/>
            <person name="Goldberg J."/>
            <person name="Griggs A."/>
            <person name="Gujja S."/>
            <person name="Hansen M."/>
            <person name="Howarth C."/>
            <person name="Imamovic A."/>
            <person name="Larimer J."/>
            <person name="McCowan C."/>
            <person name="Murphy C."/>
            <person name="Neiman D."/>
            <person name="Pearson M."/>
            <person name="Priest M."/>
            <person name="Roberts A."/>
            <person name="Saif S."/>
            <person name="Shea T."/>
            <person name="Sisk P."/>
            <person name="Sykes S."/>
            <person name="Wortman J."/>
            <person name="Nusbaum C."/>
            <person name="Birren B."/>
        </authorList>
    </citation>
    <scope>NUCLEOTIDE SEQUENCE [LARGE SCALE GENOMIC DNA]</scope>
    <source>
        <strain evidence="2 3">CIP 81.8</strain>
    </source>
</reference>
<evidence type="ECO:0000313" key="3">
    <source>
        <dbReference type="Proteomes" id="UP000013024"/>
    </source>
</evidence>
<name>A0ABP2UE35_ACICA</name>
<dbReference type="InterPro" id="IPR008565">
    <property type="entry name" value="TtsA-like_GH18_dom"/>
</dbReference>
<dbReference type="Gene3D" id="1.20.141.10">
    <property type="entry name" value="Chitosanase, subunit A, domain 1"/>
    <property type="match status" value="1"/>
</dbReference>
<proteinExistence type="predicted"/>
<dbReference type="Pfam" id="PF05838">
    <property type="entry name" value="Glyco_hydro_108"/>
    <property type="match status" value="1"/>
</dbReference>
<protein>
    <recommendedName>
        <fullName evidence="1">TtsA-like Glycoside hydrolase family 108 domain-containing protein</fullName>
    </recommendedName>
</protein>
<comment type="caution">
    <text evidence="2">The sequence shown here is derived from an EMBL/GenBank/DDBJ whole genome shotgun (WGS) entry which is preliminary data.</text>
</comment>
<feature type="domain" description="TtsA-like Glycoside hydrolase family 108" evidence="1">
    <location>
        <begin position="8"/>
        <end position="59"/>
    </location>
</feature>
<accession>A0ABP2UE35</accession>
<organism evidence="2 3">
    <name type="scientific">Acinetobacter calcoaceticus DSM 30006 = CIP 81.8</name>
    <dbReference type="NCBI Taxonomy" id="981331"/>
    <lineage>
        <taxon>Bacteria</taxon>
        <taxon>Pseudomonadati</taxon>
        <taxon>Pseudomonadota</taxon>
        <taxon>Gammaproteobacteria</taxon>
        <taxon>Moraxellales</taxon>
        <taxon>Moraxellaceae</taxon>
        <taxon>Acinetobacter</taxon>
        <taxon>Acinetobacter calcoaceticus/baumannii complex</taxon>
    </lineage>
</organism>
<dbReference type="InterPro" id="IPR023346">
    <property type="entry name" value="Lysozyme-like_dom_sf"/>
</dbReference>